<comment type="caution">
    <text evidence="1">The sequence shown here is derived from an EMBL/GenBank/DDBJ whole genome shotgun (WGS) entry which is preliminary data.</text>
</comment>
<evidence type="ECO:0000313" key="1">
    <source>
        <dbReference type="EMBL" id="OIQ93098.1"/>
    </source>
</evidence>
<dbReference type="AlphaFoldDB" id="A0A1J5RCN8"/>
<sequence length="178" mass="19188">MSSRLKAAVPVFVLACLAAGPALASDAADIARVDGLPQAVVDDVLTNVDGYFQSANAPSNHLMIGMLKDLTLKAIKSNMSNLSDSTPGTNVNSSDEEKNATYTVTIRTTRHDTSETSECVANKMTLSTSESVPAVKDGQFIFDQEHPRVTTWDWMETFCRRPTGNGDFTGWQLSPSAQ</sequence>
<reference evidence="1" key="1">
    <citation type="submission" date="2016-10" db="EMBL/GenBank/DDBJ databases">
        <title>Sequence of Gallionella enrichment culture.</title>
        <authorList>
            <person name="Poehlein A."/>
            <person name="Muehling M."/>
            <person name="Daniel R."/>
        </authorList>
    </citation>
    <scope>NUCLEOTIDE SEQUENCE</scope>
</reference>
<dbReference type="EMBL" id="MLJW01000214">
    <property type="protein sequence ID" value="OIQ93098.1"/>
    <property type="molecule type" value="Genomic_DNA"/>
</dbReference>
<accession>A0A1J5RCN8</accession>
<name>A0A1J5RCN8_9ZZZZ</name>
<gene>
    <name evidence="1" type="ORF">GALL_249070</name>
</gene>
<proteinExistence type="predicted"/>
<protein>
    <submittedName>
        <fullName evidence="1">Uncharacterized protein</fullName>
    </submittedName>
</protein>
<organism evidence="1">
    <name type="scientific">mine drainage metagenome</name>
    <dbReference type="NCBI Taxonomy" id="410659"/>
    <lineage>
        <taxon>unclassified sequences</taxon>
        <taxon>metagenomes</taxon>
        <taxon>ecological metagenomes</taxon>
    </lineage>
</organism>